<organism evidence="1 2">
    <name type="scientific">Camellia lanceoleosa</name>
    <dbReference type="NCBI Taxonomy" id="1840588"/>
    <lineage>
        <taxon>Eukaryota</taxon>
        <taxon>Viridiplantae</taxon>
        <taxon>Streptophyta</taxon>
        <taxon>Embryophyta</taxon>
        <taxon>Tracheophyta</taxon>
        <taxon>Spermatophyta</taxon>
        <taxon>Magnoliopsida</taxon>
        <taxon>eudicotyledons</taxon>
        <taxon>Gunneridae</taxon>
        <taxon>Pentapetalae</taxon>
        <taxon>asterids</taxon>
        <taxon>Ericales</taxon>
        <taxon>Theaceae</taxon>
        <taxon>Camellia</taxon>
    </lineage>
</organism>
<evidence type="ECO:0000313" key="1">
    <source>
        <dbReference type="EMBL" id="KAI8023851.1"/>
    </source>
</evidence>
<dbReference type="EMBL" id="CM045763">
    <property type="protein sequence ID" value="KAI8023851.1"/>
    <property type="molecule type" value="Genomic_DNA"/>
</dbReference>
<proteinExistence type="predicted"/>
<protein>
    <submittedName>
        <fullName evidence="1">Loganic acid O-methyltransferase</fullName>
    </submittedName>
</protein>
<comment type="caution">
    <text evidence="1">The sequence shown here is derived from an EMBL/GenBank/DDBJ whole genome shotgun (WGS) entry which is preliminary data.</text>
</comment>
<reference evidence="1 2" key="1">
    <citation type="journal article" date="2022" name="Plant J.">
        <title>Chromosome-level genome of Camellia lanceoleosa provides a valuable resource for understanding genome evolution and self-incompatibility.</title>
        <authorList>
            <person name="Gong W."/>
            <person name="Xiao S."/>
            <person name="Wang L."/>
            <person name="Liao Z."/>
            <person name="Chang Y."/>
            <person name="Mo W."/>
            <person name="Hu G."/>
            <person name="Li W."/>
            <person name="Zhao G."/>
            <person name="Zhu H."/>
            <person name="Hu X."/>
            <person name="Ji K."/>
            <person name="Xiang X."/>
            <person name="Song Q."/>
            <person name="Yuan D."/>
            <person name="Jin S."/>
            <person name="Zhang L."/>
        </authorList>
    </citation>
    <scope>NUCLEOTIDE SEQUENCE [LARGE SCALE GENOMIC DNA]</scope>
    <source>
        <strain evidence="1">SQ_2022a</strain>
    </source>
</reference>
<evidence type="ECO:0000313" key="2">
    <source>
        <dbReference type="Proteomes" id="UP001060215"/>
    </source>
</evidence>
<keyword evidence="2" id="KW-1185">Reference proteome</keyword>
<name>A0ACC0IE36_9ERIC</name>
<dbReference type="Proteomes" id="UP001060215">
    <property type="component" value="Chromosome 6"/>
</dbReference>
<sequence>MLPMISTPFSLLCLLIGNTFTGVLCSFYGRLFPKSSIYVMYSSFALHWLSKVPKELLDNGSLAWNKGKIHYTSASKEITNVYAAQFAKDMDTFFNVRADVEE</sequence>
<gene>
    <name evidence="1" type="ORF">LOK49_LG03G01042</name>
</gene>
<accession>A0ACC0IE36</accession>